<evidence type="ECO:0000313" key="3">
    <source>
        <dbReference type="Proteomes" id="UP000473648"/>
    </source>
</evidence>
<organism evidence="2 3">
    <name type="scientific">Candidatus Pseudoramibacter fermentans</name>
    <dbReference type="NCBI Taxonomy" id="2594427"/>
    <lineage>
        <taxon>Bacteria</taxon>
        <taxon>Bacillati</taxon>
        <taxon>Bacillota</taxon>
        <taxon>Clostridia</taxon>
        <taxon>Eubacteriales</taxon>
        <taxon>Eubacteriaceae</taxon>
        <taxon>Pseudoramibacter</taxon>
    </lineage>
</organism>
<proteinExistence type="predicted"/>
<dbReference type="PANTHER" id="PTHR40396">
    <property type="entry name" value="ATPASE-LIKE PROTEIN"/>
    <property type="match status" value="1"/>
</dbReference>
<dbReference type="InterPro" id="IPR027417">
    <property type="entry name" value="P-loop_NTPase"/>
</dbReference>
<dbReference type="SUPFAM" id="SSF52540">
    <property type="entry name" value="P-loop containing nucleoside triphosphate hydrolases"/>
    <property type="match status" value="1"/>
</dbReference>
<name>A0A6L5GP91_9FIRM</name>
<dbReference type="Pfam" id="PF13304">
    <property type="entry name" value="AAA_21"/>
    <property type="match status" value="1"/>
</dbReference>
<protein>
    <submittedName>
        <fullName evidence="2">ATP-binding protein</fullName>
    </submittedName>
</protein>
<keyword evidence="3" id="KW-1185">Reference proteome</keyword>
<gene>
    <name evidence="2" type="ORF">FRC53_00930</name>
</gene>
<dbReference type="Gene3D" id="3.40.50.300">
    <property type="entry name" value="P-loop containing nucleotide triphosphate hydrolases"/>
    <property type="match status" value="1"/>
</dbReference>
<dbReference type="AlphaFoldDB" id="A0A6L5GP91"/>
<dbReference type="GO" id="GO:0016887">
    <property type="term" value="F:ATP hydrolysis activity"/>
    <property type="evidence" value="ECO:0007669"/>
    <property type="project" value="InterPro"/>
</dbReference>
<keyword evidence="2" id="KW-0067">ATP-binding</keyword>
<dbReference type="PANTHER" id="PTHR40396:SF1">
    <property type="entry name" value="ATPASE AAA-TYPE CORE DOMAIN-CONTAINING PROTEIN"/>
    <property type="match status" value="1"/>
</dbReference>
<feature type="domain" description="ATPase AAA-type core" evidence="1">
    <location>
        <begin position="45"/>
        <end position="346"/>
    </location>
</feature>
<evidence type="ECO:0000259" key="1">
    <source>
        <dbReference type="Pfam" id="PF13304"/>
    </source>
</evidence>
<dbReference type="InterPro" id="IPR003959">
    <property type="entry name" value="ATPase_AAA_core"/>
</dbReference>
<evidence type="ECO:0000313" key="2">
    <source>
        <dbReference type="EMBL" id="MQM72007.1"/>
    </source>
</evidence>
<dbReference type="GO" id="GO:0005524">
    <property type="term" value="F:ATP binding"/>
    <property type="evidence" value="ECO:0007669"/>
    <property type="project" value="UniProtKB-KW"/>
</dbReference>
<accession>A0A6L5GP91</accession>
<dbReference type="Proteomes" id="UP000473648">
    <property type="component" value="Unassembled WGS sequence"/>
</dbReference>
<keyword evidence="2" id="KW-0547">Nucleotide-binding</keyword>
<comment type="caution">
    <text evidence="2">The sequence shown here is derived from an EMBL/GenBank/DDBJ whole genome shotgun (WGS) entry which is preliminary data.</text>
</comment>
<dbReference type="EMBL" id="VOGB01000003">
    <property type="protein sequence ID" value="MQM72007.1"/>
    <property type="molecule type" value="Genomic_DNA"/>
</dbReference>
<sequence length="416" mass="47392">MLIQFGFENYKSFKDEAILDLTATKIKELSYHIREVGREKILPTAVIYGANASGKSNVYEALAWMSTYIKNSFGYGDDDDKAPTPFLLDEQSAKADTMFEAHFTLSGDTSGKVYNYGFCVGEKGISEEWLNTKAKTAKTSRRIFYRNGDELDLQGIPKKSRENVEIALGKKTLIVSLGAMLKIEICEKVRNWFANNLFADFGNAVSNFYLSTNLPDHFTDNPVVRDRVVQFLSDYDPQIKALEVKKVQTSDEEQKDYYQINALHQIYGSDQTVPFSFRDESAGTQKMFSLYPFLQNVLETGNVLFVDEMNARLHPLLVRGIINLFTSSETNPNQAQLIFTSHDSWLLSSKVLRRDEIWFTEKDKLGQSDLYALSDFVDEKGDKIRNDENIEKNYLLGKYGAIPEIHALHLVSENKK</sequence>
<reference evidence="2" key="1">
    <citation type="journal article" date="2020" name="Appl. Environ. Microbiol.">
        <title>Medium-Chain Fatty Acid Synthesis by 'Candidatus Weimeria bifida' gen. nov., sp. nov., and 'Candidatus Pseudoramibacter fermentans' sp. nov.</title>
        <authorList>
            <person name="Scarborough M.J."/>
            <person name="Myers K.S."/>
            <person name="Donohue T.J."/>
            <person name="Noguera D.R."/>
        </authorList>
    </citation>
    <scope>NUCLEOTIDE SEQUENCE</scope>
    <source>
        <strain evidence="2">EUB1.1</strain>
    </source>
</reference>